<feature type="compositionally biased region" description="Polar residues" evidence="3">
    <location>
        <begin position="565"/>
        <end position="600"/>
    </location>
</feature>
<feature type="compositionally biased region" description="Polar residues" evidence="3">
    <location>
        <begin position="1"/>
        <end position="20"/>
    </location>
</feature>
<feature type="compositionally biased region" description="Polar residues" evidence="3">
    <location>
        <begin position="240"/>
        <end position="268"/>
    </location>
</feature>
<sequence length="950" mass="105478">MPFLSYSNTSYNDQASYQGSEQDEEISTRAPAPSVYVPKPKPSSINQSDTEIEKPNTPQIEDLKQNMNQEQYQNYNQGYSSQSGFNNNGTGYGQSNQIPPYNRTIAHSDSFNQSSRPSSIHNLNPASPDPDGQSNNNIQYRPPPLSQVQNQIPANQSPHGYGYSQSEQYTNYVPPGISYNQGYQNPPSQDPQYNRPPTNPSYNSGYQLGQNPNPISNQGYSQPLPQIAPTLSNDSHDQNSQRNNTSVAQNVSKQQIYPQTLQETQNPGYNAGYQGSPRPDFVQGQPRPGYNQSIPGPGYNQGTPRPDFDQEPPRPGFNQGPPTPGFSQGPPRPGFDQRPTGPGYNQVPLGPGFDQGPSRPGFDQGPPRPGFDQGPPRPGFDQGPPRPGFDQGPPRPGFNQGPPRPGFDQGPPRPGFDQGPPRPRFDQGSPKPGFDQVPPRPGLNTVPSGSNFGYNSHQSGSHMIPSGPGYGPNNFRPQLQNPGSNSKPPSIYDSKLDSESEFKLQDTSLQNKKDSDKKKWMNIATGSALGIGAATAIGAGIYALKKKGSDSVSDSENDPEKKNDLQSMSVQGNNAQTYNNNKPFGNDQYKNPQIYNNNIPNEGGQYNSGYNNPNNNNGYYQPPSQQQYNNQENNQYQYSNNPPEYPYSQSYHQNNYNPEKIAREDYSRSNSQSSSGSESDDYSDHDSHKHHKHHRKGGRRYHDNSGDEDEEYDVTSQNSQGGHCSSDDERASSFNKRPYTYDQNDVREPDPSRSSVNSQTPIEYPAIYEDADDIIKFGTVLAFKHMMTGNFLQSKDEIISESGSGQQLVYCDSHDIQDDDAWQVMPANHDVPTPGLEVTYGTVIRLQHVQTGKFLHSHYHFTCGETGQNEVTCFGGPDYSDDNDHWIVERFGNIDEGEVWDRHNSVVLRHYVSGMALHSHDIKYSDGLQSVTCFGPGDENNDKWKPYFTV</sequence>
<organism evidence="5 6">
    <name type="scientific">Smittium mucronatum</name>
    <dbReference type="NCBI Taxonomy" id="133383"/>
    <lineage>
        <taxon>Eukaryota</taxon>
        <taxon>Fungi</taxon>
        <taxon>Fungi incertae sedis</taxon>
        <taxon>Zoopagomycota</taxon>
        <taxon>Kickxellomycotina</taxon>
        <taxon>Harpellomycetes</taxon>
        <taxon>Harpellales</taxon>
        <taxon>Legeriomycetaceae</taxon>
        <taxon>Smittium</taxon>
    </lineage>
</organism>
<feature type="compositionally biased region" description="Polar residues" evidence="3">
    <location>
        <begin position="178"/>
        <end position="233"/>
    </location>
</feature>
<feature type="domain" description="MIR" evidence="4">
    <location>
        <begin position="897"/>
        <end position="949"/>
    </location>
</feature>
<feature type="compositionally biased region" description="Low complexity" evidence="3">
    <location>
        <begin position="603"/>
        <end position="651"/>
    </location>
</feature>
<protein>
    <submittedName>
        <fullName evidence="5">Stromal cell-derived factor 2-like protein</fullName>
    </submittedName>
</protein>
<feature type="domain" description="MIR" evidence="4">
    <location>
        <begin position="835"/>
        <end position="891"/>
    </location>
</feature>
<evidence type="ECO:0000256" key="3">
    <source>
        <dbReference type="SAM" id="MobiDB-lite"/>
    </source>
</evidence>
<gene>
    <name evidence="5" type="ORF">AYI68_g5195</name>
</gene>
<dbReference type="Pfam" id="PF02815">
    <property type="entry name" value="MIR"/>
    <property type="match status" value="1"/>
</dbReference>
<dbReference type="AlphaFoldDB" id="A0A1R0GUX0"/>
<reference evidence="5 6" key="1">
    <citation type="journal article" date="2016" name="Mol. Biol. Evol.">
        <title>Genome-Wide Survey of Gut Fungi (Harpellales) Reveals the First Horizontally Transferred Ubiquitin Gene from a Mosquito Host.</title>
        <authorList>
            <person name="Wang Y."/>
            <person name="White M.M."/>
            <person name="Kvist S."/>
            <person name="Moncalvo J.M."/>
        </authorList>
    </citation>
    <scope>NUCLEOTIDE SEQUENCE [LARGE SCALE GENOMIC DNA]</scope>
    <source>
        <strain evidence="5 6">ALG-7-W6</strain>
    </source>
</reference>
<feature type="compositionally biased region" description="Low complexity" evidence="3">
    <location>
        <begin position="65"/>
        <end position="83"/>
    </location>
</feature>
<dbReference type="PROSITE" id="PS50919">
    <property type="entry name" value="MIR"/>
    <property type="match status" value="3"/>
</dbReference>
<feature type="region of interest" description="Disordered" evidence="3">
    <location>
        <begin position="549"/>
        <end position="759"/>
    </location>
</feature>
<evidence type="ECO:0000313" key="6">
    <source>
        <dbReference type="Proteomes" id="UP000187455"/>
    </source>
</evidence>
<feature type="compositionally biased region" description="Polar residues" evidence="3">
    <location>
        <begin position="146"/>
        <end position="171"/>
    </location>
</feature>
<feature type="compositionally biased region" description="Polar residues" evidence="3">
    <location>
        <begin position="445"/>
        <end position="461"/>
    </location>
</feature>
<feature type="domain" description="MIR" evidence="4">
    <location>
        <begin position="772"/>
        <end position="827"/>
    </location>
</feature>
<evidence type="ECO:0000313" key="5">
    <source>
        <dbReference type="EMBL" id="OLY80706.1"/>
    </source>
</evidence>
<keyword evidence="1" id="KW-0732">Signal</keyword>
<proteinExistence type="predicted"/>
<feature type="compositionally biased region" description="Polar residues" evidence="3">
    <location>
        <begin position="84"/>
        <end position="125"/>
    </location>
</feature>
<keyword evidence="2" id="KW-0677">Repeat</keyword>
<dbReference type="SMART" id="SM00472">
    <property type="entry name" value="MIR"/>
    <property type="match status" value="3"/>
</dbReference>
<dbReference type="InterPro" id="IPR016093">
    <property type="entry name" value="MIR_motif"/>
</dbReference>
<keyword evidence="6" id="KW-1185">Reference proteome</keyword>
<feature type="compositionally biased region" description="Basic residues" evidence="3">
    <location>
        <begin position="688"/>
        <end position="699"/>
    </location>
</feature>
<evidence type="ECO:0000256" key="1">
    <source>
        <dbReference type="ARBA" id="ARBA00022729"/>
    </source>
</evidence>
<feature type="compositionally biased region" description="Basic and acidic residues" evidence="3">
    <location>
        <begin position="494"/>
        <end position="504"/>
    </location>
</feature>
<name>A0A1R0GUX0_9FUNG</name>
<feature type="compositionally biased region" description="Low complexity" evidence="3">
    <location>
        <begin position="668"/>
        <end position="677"/>
    </location>
</feature>
<accession>A0A1R0GUX0</accession>
<feature type="compositionally biased region" description="Polar residues" evidence="3">
    <location>
        <begin position="475"/>
        <end position="488"/>
    </location>
</feature>
<dbReference type="SUPFAM" id="SSF82109">
    <property type="entry name" value="MIR domain"/>
    <property type="match status" value="1"/>
</dbReference>
<evidence type="ECO:0000256" key="2">
    <source>
        <dbReference type="ARBA" id="ARBA00022737"/>
    </source>
</evidence>
<dbReference type="InterPro" id="IPR036300">
    <property type="entry name" value="MIR_dom_sf"/>
</dbReference>
<dbReference type="STRING" id="133383.A0A1R0GUX0"/>
<comment type="caution">
    <text evidence="5">The sequence shown here is derived from an EMBL/GenBank/DDBJ whole genome shotgun (WGS) entry which is preliminary data.</text>
</comment>
<feature type="compositionally biased region" description="Polar residues" evidence="3">
    <location>
        <begin position="714"/>
        <end position="723"/>
    </location>
</feature>
<dbReference type="PANTHER" id="PTHR46809:SF2">
    <property type="entry name" value="GH21273P"/>
    <property type="match status" value="1"/>
</dbReference>
<feature type="region of interest" description="Disordered" evidence="3">
    <location>
        <begin position="1"/>
        <end position="519"/>
    </location>
</feature>
<dbReference type="Proteomes" id="UP000187455">
    <property type="component" value="Unassembled WGS sequence"/>
</dbReference>
<dbReference type="EMBL" id="LSSL01003218">
    <property type="protein sequence ID" value="OLY80706.1"/>
    <property type="molecule type" value="Genomic_DNA"/>
</dbReference>
<dbReference type="OrthoDB" id="5588846at2759"/>
<dbReference type="Gene3D" id="2.80.10.50">
    <property type="match status" value="1"/>
</dbReference>
<evidence type="ECO:0000259" key="4">
    <source>
        <dbReference type="PROSITE" id="PS50919"/>
    </source>
</evidence>
<dbReference type="PANTHER" id="PTHR46809">
    <property type="entry name" value="STROMAL CELL-DERIVED FACTOR 2-LIKE PROTEIN"/>
    <property type="match status" value="1"/>
</dbReference>